<reference evidence="2 3" key="1">
    <citation type="journal article" date="2019" name="Sci. Rep.">
        <title>Orb-weaving spider Araneus ventricosus genome elucidates the spidroin gene catalogue.</title>
        <authorList>
            <person name="Kono N."/>
            <person name="Nakamura H."/>
            <person name="Ohtoshi R."/>
            <person name="Moran D.A.P."/>
            <person name="Shinohara A."/>
            <person name="Yoshida Y."/>
            <person name="Fujiwara M."/>
            <person name="Mori M."/>
            <person name="Tomita M."/>
            <person name="Arakawa K."/>
        </authorList>
    </citation>
    <scope>NUCLEOTIDE SEQUENCE [LARGE SCALE GENOMIC DNA]</scope>
</reference>
<keyword evidence="3" id="KW-1185">Reference proteome</keyword>
<sequence>MAHLLPLVGLVLCVKNGALGRFALAENVATRCTLRAGPAELQTTPWTGLVSYLKRNNGDAILSSAVMYRRRRHTARVLADFANNRRVLSILSMPSPIPLVCRLSRAAARITGCIGIFTTYATLWQRWPLHIQ</sequence>
<gene>
    <name evidence="2" type="ORF">AVEN_241890_1</name>
</gene>
<organism evidence="2 3">
    <name type="scientific">Araneus ventricosus</name>
    <name type="common">Orbweaver spider</name>
    <name type="synonym">Epeira ventricosa</name>
    <dbReference type="NCBI Taxonomy" id="182803"/>
    <lineage>
        <taxon>Eukaryota</taxon>
        <taxon>Metazoa</taxon>
        <taxon>Ecdysozoa</taxon>
        <taxon>Arthropoda</taxon>
        <taxon>Chelicerata</taxon>
        <taxon>Arachnida</taxon>
        <taxon>Araneae</taxon>
        <taxon>Araneomorphae</taxon>
        <taxon>Entelegynae</taxon>
        <taxon>Araneoidea</taxon>
        <taxon>Araneidae</taxon>
        <taxon>Araneus</taxon>
    </lineage>
</organism>
<accession>A0A4Y2WS52</accession>
<evidence type="ECO:0000256" key="1">
    <source>
        <dbReference type="SAM" id="SignalP"/>
    </source>
</evidence>
<proteinExistence type="predicted"/>
<keyword evidence="1" id="KW-0732">Signal</keyword>
<feature type="chain" id="PRO_5021238211" description="Secreted protein" evidence="1">
    <location>
        <begin position="21"/>
        <end position="132"/>
    </location>
</feature>
<name>A0A4Y2WS52_ARAVE</name>
<comment type="caution">
    <text evidence="2">The sequence shown here is derived from an EMBL/GenBank/DDBJ whole genome shotgun (WGS) entry which is preliminary data.</text>
</comment>
<evidence type="ECO:0008006" key="4">
    <source>
        <dbReference type="Google" id="ProtNLM"/>
    </source>
</evidence>
<dbReference type="Proteomes" id="UP000499080">
    <property type="component" value="Unassembled WGS sequence"/>
</dbReference>
<dbReference type="EMBL" id="BGPR01065204">
    <property type="protein sequence ID" value="GBO40039.1"/>
    <property type="molecule type" value="Genomic_DNA"/>
</dbReference>
<evidence type="ECO:0000313" key="3">
    <source>
        <dbReference type="Proteomes" id="UP000499080"/>
    </source>
</evidence>
<evidence type="ECO:0000313" key="2">
    <source>
        <dbReference type="EMBL" id="GBO40039.1"/>
    </source>
</evidence>
<protein>
    <recommendedName>
        <fullName evidence="4">Secreted protein</fullName>
    </recommendedName>
</protein>
<dbReference type="AlphaFoldDB" id="A0A4Y2WS52"/>
<feature type="signal peptide" evidence="1">
    <location>
        <begin position="1"/>
        <end position="20"/>
    </location>
</feature>